<reference evidence="3 4" key="1">
    <citation type="submission" date="2021-08" db="EMBL/GenBank/DDBJ databases">
        <title>Nocardioides bacterium WL0053 sp. nov., isolated from the sediment.</title>
        <authorList>
            <person name="Wang L."/>
            <person name="Zhang D."/>
            <person name="Zhang A."/>
        </authorList>
    </citation>
    <scope>NUCLEOTIDE SEQUENCE [LARGE SCALE GENOMIC DNA]</scope>
    <source>
        <strain evidence="3 4">WL0053</strain>
    </source>
</reference>
<dbReference type="EMBL" id="JAIEZQ010000001">
    <property type="protein sequence ID" value="MBY9073308.1"/>
    <property type="molecule type" value="Genomic_DNA"/>
</dbReference>
<dbReference type="InterPro" id="IPR030395">
    <property type="entry name" value="GP_PDE_dom"/>
</dbReference>
<evidence type="ECO:0000259" key="2">
    <source>
        <dbReference type="PROSITE" id="PS51704"/>
    </source>
</evidence>
<dbReference type="InterPro" id="IPR017946">
    <property type="entry name" value="PLC-like_Pdiesterase_TIM-brl"/>
</dbReference>
<protein>
    <submittedName>
        <fullName evidence="3">Glycerophosphodiester phosphodiesterase</fullName>
    </submittedName>
</protein>
<evidence type="ECO:0000313" key="4">
    <source>
        <dbReference type="Proteomes" id="UP000754710"/>
    </source>
</evidence>
<dbReference type="PROSITE" id="PS51704">
    <property type="entry name" value="GP_PDE"/>
    <property type="match status" value="1"/>
</dbReference>
<dbReference type="PANTHER" id="PTHR43805:SF1">
    <property type="entry name" value="GP-PDE DOMAIN-CONTAINING PROTEIN"/>
    <property type="match status" value="1"/>
</dbReference>
<evidence type="ECO:0000313" key="3">
    <source>
        <dbReference type="EMBL" id="MBY9073308.1"/>
    </source>
</evidence>
<dbReference type="Gene3D" id="3.20.20.190">
    <property type="entry name" value="Phosphatidylinositol (PI) phosphodiesterase"/>
    <property type="match status" value="1"/>
</dbReference>
<feature type="region of interest" description="Disordered" evidence="1">
    <location>
        <begin position="1"/>
        <end position="21"/>
    </location>
</feature>
<evidence type="ECO:0000256" key="1">
    <source>
        <dbReference type="SAM" id="MobiDB-lite"/>
    </source>
</evidence>
<gene>
    <name evidence="3" type="ORF">K1X13_00600</name>
</gene>
<sequence length="289" mass="31453">MSGAQITPPGPPSVDTRGVTRPRTGFPFLDSVLDQPGSVLAFAHRGGAYHPDLEGLENTLTAFRHAVDLGYAYLETDVHVTRDGTLLAFHDAALDRVTAHTGKVAELSYAEVAEAVVGEREKVPTMDSLLEEFPGVRFNIDLKSDAAVPALAELVRRHGAYDRVCVGSFSDRRTTRFRRLVGDRVATAAGPVDVGLFRFVPAPRVVDALTRGRGAALQVPHRRGRVTVVTEALVARAHALGRHVHVWVVDEPDHMHELLDLGIDGLMTDRTDLLRDVLVARGQWSGATR</sequence>
<dbReference type="Proteomes" id="UP000754710">
    <property type="component" value="Unassembled WGS sequence"/>
</dbReference>
<dbReference type="SUPFAM" id="SSF51695">
    <property type="entry name" value="PLC-like phosphodiesterases"/>
    <property type="match status" value="1"/>
</dbReference>
<comment type="caution">
    <text evidence="3">The sequence shown here is derived from an EMBL/GenBank/DDBJ whole genome shotgun (WGS) entry which is preliminary data.</text>
</comment>
<proteinExistence type="predicted"/>
<name>A0ABS7RE65_9ACTN</name>
<keyword evidence="4" id="KW-1185">Reference proteome</keyword>
<accession>A0ABS7RE65</accession>
<feature type="domain" description="GP-PDE" evidence="2">
    <location>
        <begin position="39"/>
        <end position="278"/>
    </location>
</feature>
<dbReference type="CDD" id="cd08561">
    <property type="entry name" value="GDPD_cytoplasmic_ScUgpQ2_like"/>
    <property type="match status" value="1"/>
</dbReference>
<organism evidence="3 4">
    <name type="scientific">Nocardioides jiangsuensis</name>
    <dbReference type="NCBI Taxonomy" id="2866161"/>
    <lineage>
        <taxon>Bacteria</taxon>
        <taxon>Bacillati</taxon>
        <taxon>Actinomycetota</taxon>
        <taxon>Actinomycetes</taxon>
        <taxon>Propionibacteriales</taxon>
        <taxon>Nocardioidaceae</taxon>
        <taxon>Nocardioides</taxon>
    </lineage>
</organism>
<dbReference type="PANTHER" id="PTHR43805">
    <property type="entry name" value="GLYCEROPHOSPHORYL DIESTER PHOSPHODIESTERASE"/>
    <property type="match status" value="1"/>
</dbReference>
<dbReference type="Pfam" id="PF03009">
    <property type="entry name" value="GDPD"/>
    <property type="match status" value="1"/>
</dbReference>